<gene>
    <name evidence="2" type="ORF">HHI36_020685</name>
</gene>
<dbReference type="EMBL" id="JABFTP020000083">
    <property type="protein sequence ID" value="KAL3275951.1"/>
    <property type="molecule type" value="Genomic_DNA"/>
</dbReference>
<reference evidence="2 3" key="1">
    <citation type="journal article" date="2021" name="BMC Biol.">
        <title>Horizontally acquired antibacterial genes associated with adaptive radiation of ladybird beetles.</title>
        <authorList>
            <person name="Li H.S."/>
            <person name="Tang X.F."/>
            <person name="Huang Y.H."/>
            <person name="Xu Z.Y."/>
            <person name="Chen M.L."/>
            <person name="Du X.Y."/>
            <person name="Qiu B.Y."/>
            <person name="Chen P.T."/>
            <person name="Zhang W."/>
            <person name="Slipinski A."/>
            <person name="Escalona H.E."/>
            <person name="Waterhouse R.M."/>
            <person name="Zwick A."/>
            <person name="Pang H."/>
        </authorList>
    </citation>
    <scope>NUCLEOTIDE SEQUENCE [LARGE SCALE GENOMIC DNA]</scope>
    <source>
        <strain evidence="2">SYSU2018</strain>
    </source>
</reference>
<dbReference type="Proteomes" id="UP001516400">
    <property type="component" value="Unassembled WGS sequence"/>
</dbReference>
<keyword evidence="1" id="KW-0732">Signal</keyword>
<evidence type="ECO:0000256" key="1">
    <source>
        <dbReference type="SAM" id="SignalP"/>
    </source>
</evidence>
<name>A0ABD2NCM2_9CUCU</name>
<evidence type="ECO:0000313" key="2">
    <source>
        <dbReference type="EMBL" id="KAL3275951.1"/>
    </source>
</evidence>
<protein>
    <recommendedName>
        <fullName evidence="4">Secreted protein</fullName>
    </recommendedName>
</protein>
<feature type="signal peptide" evidence="1">
    <location>
        <begin position="1"/>
        <end position="23"/>
    </location>
</feature>
<evidence type="ECO:0008006" key="4">
    <source>
        <dbReference type="Google" id="ProtNLM"/>
    </source>
</evidence>
<accession>A0ABD2NCM2</accession>
<evidence type="ECO:0000313" key="3">
    <source>
        <dbReference type="Proteomes" id="UP001516400"/>
    </source>
</evidence>
<dbReference type="AlphaFoldDB" id="A0ABD2NCM2"/>
<feature type="chain" id="PRO_5044884496" description="Secreted protein" evidence="1">
    <location>
        <begin position="24"/>
        <end position="122"/>
    </location>
</feature>
<proteinExistence type="predicted"/>
<organism evidence="2 3">
    <name type="scientific">Cryptolaemus montrouzieri</name>
    <dbReference type="NCBI Taxonomy" id="559131"/>
    <lineage>
        <taxon>Eukaryota</taxon>
        <taxon>Metazoa</taxon>
        <taxon>Ecdysozoa</taxon>
        <taxon>Arthropoda</taxon>
        <taxon>Hexapoda</taxon>
        <taxon>Insecta</taxon>
        <taxon>Pterygota</taxon>
        <taxon>Neoptera</taxon>
        <taxon>Endopterygota</taxon>
        <taxon>Coleoptera</taxon>
        <taxon>Polyphaga</taxon>
        <taxon>Cucujiformia</taxon>
        <taxon>Coccinelloidea</taxon>
        <taxon>Coccinellidae</taxon>
        <taxon>Scymninae</taxon>
        <taxon>Scymnini</taxon>
        <taxon>Cryptolaemus</taxon>
    </lineage>
</organism>
<comment type="caution">
    <text evidence="2">The sequence shown here is derived from an EMBL/GenBank/DDBJ whole genome shotgun (WGS) entry which is preliminary data.</text>
</comment>
<keyword evidence="3" id="KW-1185">Reference proteome</keyword>
<sequence length="122" mass="13727">MLLSSGIIIYLTALFAAINQVSAFFWSSSETTQHPYFLYQRRMPATYNMPYNEPSIPAVPMQVPLQAQLAPQPTIQNVQLVPCLCPISNDFDYDKPQQENVFLNSAHVPASNNLNGQRLPQN</sequence>